<evidence type="ECO:0000313" key="3">
    <source>
        <dbReference type="Proteomes" id="UP001365128"/>
    </source>
</evidence>
<sequence>MNHRPPQFRHTSRSIHQHIEKETLDYFSLPWEWDKSGSDHIVILKELENRETDLLFDHTKLLRSRGVFGSWNEFKGKSGRTDFKDAPESKSHMNDADDDVAQDAEPQHESHYRESMSLEPGATGPSKKCAIEDTTRLRIRARGDGGACHWRAEQCAFFGQVG</sequence>
<evidence type="ECO:0000256" key="1">
    <source>
        <dbReference type="SAM" id="MobiDB-lite"/>
    </source>
</evidence>
<protein>
    <submittedName>
        <fullName evidence="2">Uncharacterized protein</fullName>
    </submittedName>
</protein>
<gene>
    <name evidence="2" type="ORF">IWX46DRAFT_337231</name>
</gene>
<dbReference type="EMBL" id="JBBPDW010000049">
    <property type="protein sequence ID" value="KAK7532717.1"/>
    <property type="molecule type" value="Genomic_DNA"/>
</dbReference>
<dbReference type="Proteomes" id="UP001365128">
    <property type="component" value="Unassembled WGS sequence"/>
</dbReference>
<keyword evidence="3" id="KW-1185">Reference proteome</keyword>
<accession>A0ABR1LBU7</accession>
<feature type="region of interest" description="Disordered" evidence="1">
    <location>
        <begin position="76"/>
        <end position="128"/>
    </location>
</feature>
<reference evidence="2 3" key="1">
    <citation type="submission" date="2024-04" db="EMBL/GenBank/DDBJ databases">
        <title>Phyllosticta paracitricarpa is synonymous to the EU quarantine fungus P. citricarpa based on phylogenomic analyses.</title>
        <authorList>
            <consortium name="Lawrence Berkeley National Laboratory"/>
            <person name="Van Ingen-Buijs V.A."/>
            <person name="Van Westerhoven A.C."/>
            <person name="Haridas S."/>
            <person name="Skiadas P."/>
            <person name="Martin F."/>
            <person name="Groenewald J.Z."/>
            <person name="Crous P.W."/>
            <person name="Seidl M.F."/>
        </authorList>
    </citation>
    <scope>NUCLEOTIDE SEQUENCE [LARGE SCALE GENOMIC DNA]</scope>
    <source>
        <strain evidence="2 3">CBS 122670</strain>
    </source>
</reference>
<feature type="compositionally biased region" description="Basic and acidic residues" evidence="1">
    <location>
        <begin position="76"/>
        <end position="95"/>
    </location>
</feature>
<organism evidence="2 3">
    <name type="scientific">Phyllosticta citricarpa</name>
    <dbReference type="NCBI Taxonomy" id="55181"/>
    <lineage>
        <taxon>Eukaryota</taxon>
        <taxon>Fungi</taxon>
        <taxon>Dikarya</taxon>
        <taxon>Ascomycota</taxon>
        <taxon>Pezizomycotina</taxon>
        <taxon>Dothideomycetes</taxon>
        <taxon>Dothideomycetes incertae sedis</taxon>
        <taxon>Botryosphaeriales</taxon>
        <taxon>Phyllostictaceae</taxon>
        <taxon>Phyllosticta</taxon>
    </lineage>
</organism>
<evidence type="ECO:0000313" key="2">
    <source>
        <dbReference type="EMBL" id="KAK7532717.1"/>
    </source>
</evidence>
<feature type="compositionally biased region" description="Basic and acidic residues" evidence="1">
    <location>
        <begin position="105"/>
        <end position="116"/>
    </location>
</feature>
<comment type="caution">
    <text evidence="2">The sequence shown here is derived from an EMBL/GenBank/DDBJ whole genome shotgun (WGS) entry which is preliminary data.</text>
</comment>
<proteinExistence type="predicted"/>
<name>A0ABR1LBU7_9PEZI</name>